<reference evidence="1 2" key="1">
    <citation type="submission" date="2024-06" db="EMBL/GenBank/DDBJ databases">
        <title>The draft genome of Grus japonensis, version 3.</title>
        <authorList>
            <person name="Nabeshima K."/>
            <person name="Suzuki S."/>
            <person name="Onuma M."/>
        </authorList>
    </citation>
    <scope>NUCLEOTIDE SEQUENCE [LARGE SCALE GENOMIC DNA]</scope>
    <source>
        <strain evidence="1 2">451A</strain>
    </source>
</reference>
<dbReference type="EMBL" id="BAAFJT010000005">
    <property type="protein sequence ID" value="GAB0191244.1"/>
    <property type="molecule type" value="Genomic_DNA"/>
</dbReference>
<proteinExistence type="predicted"/>
<organism evidence="1 2">
    <name type="scientific">Grus japonensis</name>
    <name type="common">Japanese crane</name>
    <name type="synonym">Red-crowned crane</name>
    <dbReference type="NCBI Taxonomy" id="30415"/>
    <lineage>
        <taxon>Eukaryota</taxon>
        <taxon>Metazoa</taxon>
        <taxon>Chordata</taxon>
        <taxon>Craniata</taxon>
        <taxon>Vertebrata</taxon>
        <taxon>Euteleostomi</taxon>
        <taxon>Archelosauria</taxon>
        <taxon>Archosauria</taxon>
        <taxon>Dinosauria</taxon>
        <taxon>Saurischia</taxon>
        <taxon>Theropoda</taxon>
        <taxon>Coelurosauria</taxon>
        <taxon>Aves</taxon>
        <taxon>Neognathae</taxon>
        <taxon>Neoaves</taxon>
        <taxon>Gruiformes</taxon>
        <taxon>Gruidae</taxon>
        <taxon>Grus</taxon>
    </lineage>
</organism>
<dbReference type="PANTHER" id="PTHR33332">
    <property type="entry name" value="REVERSE TRANSCRIPTASE DOMAIN-CONTAINING PROTEIN"/>
    <property type="match status" value="1"/>
</dbReference>
<evidence type="ECO:0000313" key="1">
    <source>
        <dbReference type="EMBL" id="GAB0191244.1"/>
    </source>
</evidence>
<name>A0ABC9X2I9_GRUJA</name>
<dbReference type="Proteomes" id="UP001623348">
    <property type="component" value="Unassembled WGS sequence"/>
</dbReference>
<accession>A0ABC9X2I9</accession>
<comment type="caution">
    <text evidence="1">The sequence shown here is derived from an EMBL/GenBank/DDBJ whole genome shotgun (WGS) entry which is preliminary data.</text>
</comment>
<protein>
    <submittedName>
        <fullName evidence="1">Mitochondrial enolase superfamily member 1</fullName>
    </submittedName>
</protein>
<gene>
    <name evidence="1" type="ORF">GRJ2_001589700</name>
</gene>
<sequence>MLINIFINDLDDGIESAFTQFADDTKLGGEVDMSEERATSQRDLDRLGEWASKNSMRFNKSRCQVPHLDGRTGYGLCGWGTALLKGTWGDLVGSKLNMSQQGAAAATKANWTLGCIHRGITSKDRDVIIPLYSVLDRPHLQYCVQLWFPELKKDTDWRGSKEGLEDDQKSREPVL</sequence>
<keyword evidence="2" id="KW-1185">Reference proteome</keyword>
<evidence type="ECO:0000313" key="2">
    <source>
        <dbReference type="Proteomes" id="UP001623348"/>
    </source>
</evidence>
<dbReference type="AlphaFoldDB" id="A0ABC9X2I9"/>